<name>A0A8I1YJG0_BRAEL</name>
<organism evidence="1 2">
    <name type="scientific">Bradyrhizobium elkanii</name>
    <dbReference type="NCBI Taxonomy" id="29448"/>
    <lineage>
        <taxon>Bacteria</taxon>
        <taxon>Pseudomonadati</taxon>
        <taxon>Pseudomonadota</taxon>
        <taxon>Alphaproteobacteria</taxon>
        <taxon>Hyphomicrobiales</taxon>
        <taxon>Nitrobacteraceae</taxon>
        <taxon>Bradyrhizobium</taxon>
    </lineage>
</organism>
<proteinExistence type="predicted"/>
<evidence type="ECO:0000313" key="2">
    <source>
        <dbReference type="Proteomes" id="UP000673383"/>
    </source>
</evidence>
<comment type="caution">
    <text evidence="1">The sequence shown here is derived from an EMBL/GenBank/DDBJ whole genome shotgun (WGS) entry which is preliminary data.</text>
</comment>
<dbReference type="Proteomes" id="UP000673383">
    <property type="component" value="Unassembled WGS sequence"/>
</dbReference>
<dbReference type="RefSeq" id="WP_209945258.1">
    <property type="nucleotide sequence ID" value="NZ_JAFICZ010000001.1"/>
</dbReference>
<gene>
    <name evidence="1" type="ORF">JOH49_007236</name>
</gene>
<accession>A0A8I1YJG0</accession>
<sequence length="91" mass="9932">MRTASRRRAPQCLATTIRKVEPMGSGMVRLYFAAEQDGAWDDRVIIEIPCVAIRPNFAFALDAVREIEQAQGGGHLDQTALAAIPHLGTVN</sequence>
<reference evidence="1" key="1">
    <citation type="submission" date="2021-02" db="EMBL/GenBank/DDBJ databases">
        <title>Genomic Encyclopedia of Type Strains, Phase IV (KMG-V): Genome sequencing to study the core and pangenomes of soil and plant-associated prokaryotes.</title>
        <authorList>
            <person name="Whitman W."/>
        </authorList>
    </citation>
    <scope>NUCLEOTIDE SEQUENCE</scope>
    <source>
        <strain evidence="1">USDA 406</strain>
    </source>
</reference>
<dbReference type="AlphaFoldDB" id="A0A8I1YJG0"/>
<protein>
    <submittedName>
        <fullName evidence="1">Uncharacterized protein</fullName>
    </submittedName>
</protein>
<dbReference type="EMBL" id="JAFICZ010000001">
    <property type="protein sequence ID" value="MBP1297483.1"/>
    <property type="molecule type" value="Genomic_DNA"/>
</dbReference>
<evidence type="ECO:0000313" key="1">
    <source>
        <dbReference type="EMBL" id="MBP1297483.1"/>
    </source>
</evidence>